<dbReference type="SUPFAM" id="SSF51126">
    <property type="entry name" value="Pectin lyase-like"/>
    <property type="match status" value="1"/>
</dbReference>
<dbReference type="GO" id="GO:0003993">
    <property type="term" value="F:acid phosphatase activity"/>
    <property type="evidence" value="ECO:0007669"/>
    <property type="project" value="InterPro"/>
</dbReference>
<dbReference type="PROSITE" id="PS51208">
    <property type="entry name" value="AUTOTRANSPORTER"/>
    <property type="match status" value="1"/>
</dbReference>
<dbReference type="PRINTS" id="PR00483">
    <property type="entry name" value="BACPHPHTASE"/>
</dbReference>
<reference evidence="4" key="1">
    <citation type="submission" date="2024-02" db="EMBL/GenBank/DDBJ databases">
        <authorList>
            <consortium name="Clinical and Environmental Microbiology Branch: Whole genome sequencing antimicrobial resistance pathogens in the healthcare setting"/>
        </authorList>
    </citation>
    <scope>NUCLEOTIDE SEQUENCE</scope>
    <source>
        <strain evidence="4">2021GO-0154</strain>
    </source>
</reference>
<dbReference type="InterPro" id="IPR000326">
    <property type="entry name" value="PAP2/HPO"/>
</dbReference>
<dbReference type="GO" id="GO:0019867">
    <property type="term" value="C:outer membrane"/>
    <property type="evidence" value="ECO:0007669"/>
    <property type="project" value="InterPro"/>
</dbReference>
<dbReference type="Gene3D" id="1.20.144.10">
    <property type="entry name" value="Phosphatidic acid phosphatase type 2/haloperoxidase"/>
    <property type="match status" value="1"/>
</dbReference>
<comment type="caution">
    <text evidence="4">The sequence shown here is derived from an EMBL/GenBank/DDBJ whole genome shotgun (WGS) entry which is preliminary data.</text>
</comment>
<name>A0AAI9GDX1_PROST</name>
<dbReference type="InterPro" id="IPR036709">
    <property type="entry name" value="Autotransporte_beta_dom_sf"/>
</dbReference>
<evidence type="ECO:0000259" key="3">
    <source>
        <dbReference type="PROSITE" id="PS51208"/>
    </source>
</evidence>
<dbReference type="SUPFAM" id="SSF48317">
    <property type="entry name" value="Acid phosphatase/Vanadium-dependent haloperoxidase"/>
    <property type="match status" value="1"/>
</dbReference>
<evidence type="ECO:0000313" key="4">
    <source>
        <dbReference type="EMBL" id="EMJ5133683.1"/>
    </source>
</evidence>
<dbReference type="AlphaFoldDB" id="A0AAI9GDX1"/>
<protein>
    <submittedName>
        <fullName evidence="4">Autotransporter domain-containing protein</fullName>
    </submittedName>
</protein>
<dbReference type="NCBIfam" id="TIGR01414">
    <property type="entry name" value="autotrans_barl"/>
    <property type="match status" value="1"/>
</dbReference>
<dbReference type="InterPro" id="IPR006315">
    <property type="entry name" value="OM_autotransptr_brl_dom"/>
</dbReference>
<dbReference type="NCBIfam" id="TIGR02601">
    <property type="entry name" value="autotrns_rpt"/>
    <property type="match status" value="1"/>
</dbReference>
<dbReference type="InterPro" id="IPR005546">
    <property type="entry name" value="Autotransporte_beta"/>
</dbReference>
<dbReference type="SUPFAM" id="SSF103515">
    <property type="entry name" value="Autotransporter"/>
    <property type="match status" value="1"/>
</dbReference>
<dbReference type="SMART" id="SM00869">
    <property type="entry name" value="Autotransporter"/>
    <property type="match status" value="1"/>
</dbReference>
<dbReference type="Pfam" id="PF03797">
    <property type="entry name" value="Autotransporter"/>
    <property type="match status" value="1"/>
</dbReference>
<dbReference type="EMBL" id="ABMABF030000004">
    <property type="protein sequence ID" value="EMJ5133683.1"/>
    <property type="molecule type" value="Genomic_DNA"/>
</dbReference>
<gene>
    <name evidence="4" type="ORF">RG298_001375</name>
</gene>
<dbReference type="InterPro" id="IPR013425">
    <property type="entry name" value="Autotrns_rpt"/>
</dbReference>
<dbReference type="SMART" id="SM00014">
    <property type="entry name" value="acidPPc"/>
    <property type="match status" value="1"/>
</dbReference>
<keyword evidence="1 2" id="KW-0732">Signal</keyword>
<dbReference type="Pfam" id="PF12951">
    <property type="entry name" value="PATR"/>
    <property type="match status" value="1"/>
</dbReference>
<sequence>MFISRKECLLMLVLGALAPAYAVEERIINATELIISFSQLNNTDAGKNILSQNIATVISINNSSTEELRQQAIYDNTIAALFGSMSNGLLVSDALGETMSQIFAKNNSINENMYSASTFSSSFEKLLFEANTLTQENTTFAKNFYANGSIDGDLNNLATDITLPEDGFYNIYDIAYQPDNEHKNTVGNSRPVQVSADNIESFDGIDFFGHVVDGQNDILSTVVSNAAFPSGHSTFGFTTTLLFAEMIPELFQAFLYRGAEYANSRVVLGVHYPLDVIGARIMTLYTLTQILNNNPDYLNQDTVSLLGQTVTTSNDFQSLIADAQLDLRSLLEMGCNSTIADCIVDNSTADELQKKKEQYTWSLTYGLSAIGPTDLAPVVPEGAEILLATRFPYLTNEQRRDVLATTEIESGHALDDGSGWARLNLYAAVDGYGAFNGDIHIIMDSSKGGFNAYDVWVNDITGDGHFIKDGSGALELTGNNSFSGTTTVMEGGLIINGYHGNSLVNVQDNGILSGTGTIGALNVEKGAVIAPGNSIGTLSVKGDVIFDEGAFYLMQYSLDGGSDLIQSDGMAQINNADLIISLSEWGNLLQYNNVNSFLNQEMTILTALKGLSGEFNQLEPYSLFLDSSLNYTENSVILNFKRNDVLFTDIALTKNERSIASAIDSMAAGHPIYESMLILTNENEVRDIYHQLSGQIYADITSAMINDSYYLRDTLNQRLLQSSGRNVAPDIKVNSSGAWAKIHRAWGHASGTSNSRGYRTSNYGVLLGIDSVFDHGWQGGIVTGYTQATVDNGYRTNAEAHQYHIGVYGSKNCDNLMIRSGTTYSLYNIDTQRSIQYYEQQDYLTGNYSANVSQIFIEVAQKTTFNNVNIEPFFNLAYVNMRSADINEVGGITALHANKQSADAKISILGLRTETELPIGQSLYLNLHNKLGWQHQLDNVNRDMSLVLKGSNQHFTVSSVPASRNGAVVNVGADLFMSKNAKIYLDYSGSLSSNYQDNNVALGVNWTF</sequence>
<feature type="signal peptide" evidence="2">
    <location>
        <begin position="1"/>
        <end position="22"/>
    </location>
</feature>
<dbReference type="InterPro" id="IPR036938">
    <property type="entry name" value="PAP2/HPO_sf"/>
</dbReference>
<dbReference type="InterPro" id="IPR011050">
    <property type="entry name" value="Pectin_lyase_fold/virulence"/>
</dbReference>
<proteinExistence type="predicted"/>
<organism evidence="4">
    <name type="scientific">Providencia stuartii</name>
    <dbReference type="NCBI Taxonomy" id="588"/>
    <lineage>
        <taxon>Bacteria</taxon>
        <taxon>Pseudomonadati</taxon>
        <taxon>Pseudomonadota</taxon>
        <taxon>Gammaproteobacteria</taxon>
        <taxon>Enterobacterales</taxon>
        <taxon>Morganellaceae</taxon>
        <taxon>Providencia</taxon>
    </lineage>
</organism>
<feature type="domain" description="Autotransporter" evidence="3">
    <location>
        <begin position="731"/>
        <end position="1008"/>
    </location>
</feature>
<dbReference type="GO" id="GO:0030288">
    <property type="term" value="C:outer membrane-bounded periplasmic space"/>
    <property type="evidence" value="ECO:0007669"/>
    <property type="project" value="InterPro"/>
</dbReference>
<evidence type="ECO:0000256" key="2">
    <source>
        <dbReference type="SAM" id="SignalP"/>
    </source>
</evidence>
<feature type="chain" id="PRO_5042594610" evidence="2">
    <location>
        <begin position="23"/>
        <end position="1008"/>
    </location>
</feature>
<dbReference type="Pfam" id="PF01569">
    <property type="entry name" value="PAP2"/>
    <property type="match status" value="1"/>
</dbReference>
<dbReference type="InterPro" id="IPR001011">
    <property type="entry name" value="Acid_Pase_classA_bac"/>
</dbReference>
<accession>A0AAI9GDX1</accession>
<evidence type="ECO:0000256" key="1">
    <source>
        <dbReference type="ARBA" id="ARBA00022729"/>
    </source>
</evidence>
<dbReference type="Gene3D" id="2.40.128.130">
    <property type="entry name" value="Autotransporter beta-domain"/>
    <property type="match status" value="1"/>
</dbReference>